<proteinExistence type="predicted"/>
<name>R0ETE4_9BRAS</name>
<dbReference type="AlphaFoldDB" id="R0ETE4"/>
<evidence type="ECO:0000313" key="2">
    <source>
        <dbReference type="EMBL" id="EOA12347.1"/>
    </source>
</evidence>
<reference evidence="3" key="1">
    <citation type="journal article" date="2013" name="Nat. Genet.">
        <title>The Capsella rubella genome and the genomic consequences of rapid mating system evolution.</title>
        <authorList>
            <person name="Slotte T."/>
            <person name="Hazzouri K.M."/>
            <person name="Agren J.A."/>
            <person name="Koenig D."/>
            <person name="Maumus F."/>
            <person name="Guo Y.L."/>
            <person name="Steige K."/>
            <person name="Platts A.E."/>
            <person name="Escobar J.S."/>
            <person name="Newman L.K."/>
            <person name="Wang W."/>
            <person name="Mandakova T."/>
            <person name="Vello E."/>
            <person name="Smith L.M."/>
            <person name="Henz S.R."/>
            <person name="Steffen J."/>
            <person name="Takuno S."/>
            <person name="Brandvain Y."/>
            <person name="Coop G."/>
            <person name="Andolfatto P."/>
            <person name="Hu T.T."/>
            <person name="Blanchette M."/>
            <person name="Clark R.M."/>
            <person name="Quesneville H."/>
            <person name="Nordborg M."/>
            <person name="Gaut B.S."/>
            <person name="Lysak M.A."/>
            <person name="Jenkins J."/>
            <person name="Grimwood J."/>
            <person name="Chapman J."/>
            <person name="Prochnik S."/>
            <person name="Shu S."/>
            <person name="Rokhsar D."/>
            <person name="Schmutz J."/>
            <person name="Weigel D."/>
            <person name="Wright S.I."/>
        </authorList>
    </citation>
    <scope>NUCLEOTIDE SEQUENCE [LARGE SCALE GENOMIC DNA]</scope>
    <source>
        <strain evidence="3">cv. Monte Gargano</strain>
    </source>
</reference>
<protein>
    <submittedName>
        <fullName evidence="2">Uncharacterized protein</fullName>
    </submittedName>
</protein>
<feature type="compositionally biased region" description="Pro residues" evidence="1">
    <location>
        <begin position="118"/>
        <end position="128"/>
    </location>
</feature>
<gene>
    <name evidence="2" type="ORF">CARUB_v10007885mg</name>
</gene>
<accession>R0ETE4</accession>
<keyword evidence="3" id="KW-1185">Reference proteome</keyword>
<evidence type="ECO:0000313" key="3">
    <source>
        <dbReference type="Proteomes" id="UP000029121"/>
    </source>
</evidence>
<sequence>MHCLQLQLKHTSVPEFSTRLLYQKFCFQTVVPKNIITTPGVPHKIADKRTTSSLLQKSYQEPDAPSSQLLSQTSCFVEPNALLGPDFPTGTCFRNQKPNCLTEAKCSIRSLQSQQRPSVPPGTLPPHQRPNTPSGDYSPYRAINSLRYSASLNNV</sequence>
<dbReference type="EMBL" id="KB870814">
    <property type="protein sequence ID" value="EOA12347.1"/>
    <property type="molecule type" value="Genomic_DNA"/>
</dbReference>
<feature type="region of interest" description="Disordered" evidence="1">
    <location>
        <begin position="111"/>
        <end position="140"/>
    </location>
</feature>
<organism evidence="2 3">
    <name type="scientific">Capsella rubella</name>
    <dbReference type="NCBI Taxonomy" id="81985"/>
    <lineage>
        <taxon>Eukaryota</taxon>
        <taxon>Viridiplantae</taxon>
        <taxon>Streptophyta</taxon>
        <taxon>Embryophyta</taxon>
        <taxon>Tracheophyta</taxon>
        <taxon>Spermatophyta</taxon>
        <taxon>Magnoliopsida</taxon>
        <taxon>eudicotyledons</taxon>
        <taxon>Gunneridae</taxon>
        <taxon>Pentapetalae</taxon>
        <taxon>rosids</taxon>
        <taxon>malvids</taxon>
        <taxon>Brassicales</taxon>
        <taxon>Brassicaceae</taxon>
        <taxon>Camelineae</taxon>
        <taxon>Capsella</taxon>
    </lineage>
</organism>
<evidence type="ECO:0000256" key="1">
    <source>
        <dbReference type="SAM" id="MobiDB-lite"/>
    </source>
</evidence>
<dbReference type="Proteomes" id="UP000029121">
    <property type="component" value="Unassembled WGS sequence"/>
</dbReference>